<feature type="domain" description="RRM" evidence="1">
    <location>
        <begin position="47"/>
        <end position="83"/>
    </location>
</feature>
<dbReference type="InterPro" id="IPR035979">
    <property type="entry name" value="RBD_domain_sf"/>
</dbReference>
<evidence type="ECO:0000313" key="3">
    <source>
        <dbReference type="Proteomes" id="UP000467840"/>
    </source>
</evidence>
<dbReference type="Gene3D" id="3.30.70.330">
    <property type="match status" value="1"/>
</dbReference>
<organism evidence="2 3">
    <name type="scientific">Hevea brasiliensis</name>
    <name type="common">Para rubber tree</name>
    <name type="synonym">Siphonia brasiliensis</name>
    <dbReference type="NCBI Taxonomy" id="3981"/>
    <lineage>
        <taxon>Eukaryota</taxon>
        <taxon>Viridiplantae</taxon>
        <taxon>Streptophyta</taxon>
        <taxon>Embryophyta</taxon>
        <taxon>Tracheophyta</taxon>
        <taxon>Spermatophyta</taxon>
        <taxon>Magnoliopsida</taxon>
        <taxon>eudicotyledons</taxon>
        <taxon>Gunneridae</taxon>
        <taxon>Pentapetalae</taxon>
        <taxon>rosids</taxon>
        <taxon>fabids</taxon>
        <taxon>Malpighiales</taxon>
        <taxon>Euphorbiaceae</taxon>
        <taxon>Crotonoideae</taxon>
        <taxon>Micrandreae</taxon>
        <taxon>Hevea</taxon>
    </lineage>
</organism>
<keyword evidence="3" id="KW-1185">Reference proteome</keyword>
<dbReference type="GO" id="GO:0003723">
    <property type="term" value="F:RNA binding"/>
    <property type="evidence" value="ECO:0007669"/>
    <property type="project" value="InterPro"/>
</dbReference>
<accession>A0A6A6L7S2</accession>
<comment type="caution">
    <text evidence="2">The sequence shown here is derived from an EMBL/GenBank/DDBJ whole genome shotgun (WGS) entry which is preliminary data.</text>
</comment>
<name>A0A6A6L7S2_HEVBR</name>
<dbReference type="InterPro" id="IPR012677">
    <property type="entry name" value="Nucleotide-bd_a/b_plait_sf"/>
</dbReference>
<reference evidence="2 3" key="1">
    <citation type="journal article" date="2020" name="Mol. Plant">
        <title>The Chromosome-Based Rubber Tree Genome Provides New Insights into Spurge Genome Evolution and Rubber Biosynthesis.</title>
        <authorList>
            <person name="Liu J."/>
            <person name="Shi C."/>
            <person name="Shi C.C."/>
            <person name="Li W."/>
            <person name="Zhang Q.J."/>
            <person name="Zhang Y."/>
            <person name="Li K."/>
            <person name="Lu H.F."/>
            <person name="Shi C."/>
            <person name="Zhu S.T."/>
            <person name="Xiao Z.Y."/>
            <person name="Nan H."/>
            <person name="Yue Y."/>
            <person name="Zhu X.G."/>
            <person name="Wu Y."/>
            <person name="Hong X.N."/>
            <person name="Fan G.Y."/>
            <person name="Tong Y."/>
            <person name="Zhang D."/>
            <person name="Mao C.L."/>
            <person name="Liu Y.L."/>
            <person name="Hao S.J."/>
            <person name="Liu W.Q."/>
            <person name="Lv M.Q."/>
            <person name="Zhang H.B."/>
            <person name="Liu Y."/>
            <person name="Hu-Tang G.R."/>
            <person name="Wang J.P."/>
            <person name="Wang J.H."/>
            <person name="Sun Y.H."/>
            <person name="Ni S.B."/>
            <person name="Chen W.B."/>
            <person name="Zhang X.C."/>
            <person name="Jiao Y.N."/>
            <person name="Eichler E.E."/>
            <person name="Li G.H."/>
            <person name="Liu X."/>
            <person name="Gao L.Z."/>
        </authorList>
    </citation>
    <scope>NUCLEOTIDE SEQUENCE [LARGE SCALE GENOMIC DNA]</scope>
    <source>
        <strain evidence="3">cv. GT1</strain>
        <tissue evidence="2">Leaf</tissue>
    </source>
</reference>
<dbReference type="Proteomes" id="UP000467840">
    <property type="component" value="Chromosome 7"/>
</dbReference>
<dbReference type="SUPFAM" id="SSF54928">
    <property type="entry name" value="RNA-binding domain, RBD"/>
    <property type="match status" value="1"/>
</dbReference>
<dbReference type="Pfam" id="PF00076">
    <property type="entry name" value="RRM_1"/>
    <property type="match status" value="1"/>
</dbReference>
<dbReference type="EMBL" id="JAAGAX010000013">
    <property type="protein sequence ID" value="KAF2296116.1"/>
    <property type="molecule type" value="Genomic_DNA"/>
</dbReference>
<sequence length="93" mass="10305">MVRRTCAASETVAAGTIKGAYVPPSMRAGAERTERSDMRRRNENNSVCVTNLLEDTREPDLLELFRAFGPVCQVYVAIDQNQKTGVNWGLSTL</sequence>
<dbReference type="InterPro" id="IPR000504">
    <property type="entry name" value="RRM_dom"/>
</dbReference>
<protein>
    <recommendedName>
        <fullName evidence="1">RRM domain-containing protein</fullName>
    </recommendedName>
</protein>
<evidence type="ECO:0000259" key="1">
    <source>
        <dbReference type="Pfam" id="PF00076"/>
    </source>
</evidence>
<gene>
    <name evidence="2" type="ORF">GH714_036228</name>
</gene>
<proteinExistence type="predicted"/>
<evidence type="ECO:0000313" key="2">
    <source>
        <dbReference type="EMBL" id="KAF2296116.1"/>
    </source>
</evidence>
<dbReference type="AlphaFoldDB" id="A0A6A6L7S2"/>